<evidence type="ECO:0000256" key="8">
    <source>
        <dbReference type="ARBA" id="ARBA00022917"/>
    </source>
</evidence>
<evidence type="ECO:0000259" key="14">
    <source>
        <dbReference type="Pfam" id="PF09334"/>
    </source>
</evidence>
<dbReference type="InterPro" id="IPR029038">
    <property type="entry name" value="MetRS_Zn"/>
</dbReference>
<comment type="caution">
    <text evidence="16">The sequence shown here is derived from an EMBL/GenBank/DDBJ whole genome shotgun (WGS) entry which is preliminary data.</text>
</comment>
<protein>
    <recommendedName>
        <fullName evidence="3">methionine--tRNA ligase</fullName>
        <ecNumber evidence="3">6.1.1.10</ecNumber>
    </recommendedName>
    <alternativeName>
        <fullName evidence="10">Methionyl-tRNA synthetase</fullName>
    </alternativeName>
</protein>
<dbReference type="InterPro" id="IPR041872">
    <property type="entry name" value="Anticodon_Met"/>
</dbReference>
<dbReference type="GO" id="GO:0017102">
    <property type="term" value="C:methionyl glutamyl tRNA synthetase complex"/>
    <property type="evidence" value="ECO:0007669"/>
    <property type="project" value="UniProtKB-ARBA"/>
</dbReference>
<dbReference type="EC" id="6.1.1.10" evidence="3"/>
<dbReference type="SUPFAM" id="SSF47323">
    <property type="entry name" value="Anticodon-binding domain of a subclass of class I aminoacyl-tRNA synthetases"/>
    <property type="match status" value="1"/>
</dbReference>
<dbReference type="Pfam" id="PF19303">
    <property type="entry name" value="Anticodon_3"/>
    <property type="match status" value="1"/>
</dbReference>
<evidence type="ECO:0000256" key="2">
    <source>
        <dbReference type="ARBA" id="ARBA00005594"/>
    </source>
</evidence>
<comment type="similarity">
    <text evidence="2 12">Belongs to the class-I aminoacyl-tRNA synthetase family.</text>
</comment>
<dbReference type="Gene3D" id="3.40.30.10">
    <property type="entry name" value="Glutaredoxin"/>
    <property type="match status" value="1"/>
</dbReference>
<dbReference type="SUPFAM" id="SSF57770">
    <property type="entry name" value="Methionyl-tRNA synthetase (MetRS), Zn-domain"/>
    <property type="match status" value="1"/>
</dbReference>
<comment type="catalytic activity">
    <reaction evidence="11">
        <text>tRNA(Met) + L-methionine + ATP = L-methionyl-tRNA(Met) + AMP + diphosphate</text>
        <dbReference type="Rhea" id="RHEA:13481"/>
        <dbReference type="Rhea" id="RHEA-COMP:9667"/>
        <dbReference type="Rhea" id="RHEA-COMP:9698"/>
        <dbReference type="ChEBI" id="CHEBI:30616"/>
        <dbReference type="ChEBI" id="CHEBI:33019"/>
        <dbReference type="ChEBI" id="CHEBI:57844"/>
        <dbReference type="ChEBI" id="CHEBI:78442"/>
        <dbReference type="ChEBI" id="CHEBI:78530"/>
        <dbReference type="ChEBI" id="CHEBI:456215"/>
        <dbReference type="EC" id="6.1.1.10"/>
    </reaction>
</comment>
<organism evidence="16 17">
    <name type="scientific">Coemansia asiatica</name>
    <dbReference type="NCBI Taxonomy" id="1052880"/>
    <lineage>
        <taxon>Eukaryota</taxon>
        <taxon>Fungi</taxon>
        <taxon>Fungi incertae sedis</taxon>
        <taxon>Zoopagomycota</taxon>
        <taxon>Kickxellomycotina</taxon>
        <taxon>Kickxellomycetes</taxon>
        <taxon>Kickxellales</taxon>
        <taxon>Kickxellaceae</taxon>
        <taxon>Coemansia</taxon>
    </lineage>
</organism>
<dbReference type="PROSITE" id="PS00178">
    <property type="entry name" value="AA_TRNA_LIGASE_I"/>
    <property type="match status" value="1"/>
</dbReference>
<dbReference type="InterPro" id="IPR009080">
    <property type="entry name" value="tRNAsynth_Ia_anticodon-bd"/>
</dbReference>
<dbReference type="Proteomes" id="UP001145021">
    <property type="component" value="Unassembled WGS sequence"/>
</dbReference>
<evidence type="ECO:0000256" key="3">
    <source>
        <dbReference type="ARBA" id="ARBA00012838"/>
    </source>
</evidence>
<dbReference type="Pfam" id="PF09334">
    <property type="entry name" value="tRNA-synt_1g"/>
    <property type="match status" value="1"/>
</dbReference>
<sequence length="815" mass="90863">MSSENSITFVKNLAAQPANTPAAAGLLKILVASQATGTTVQMAEAEKTVPKSKQPYWVLVDGGNTKLYDANAVVRYLFKVGTLPLGERLDIEQLLEWEEKTLSALSTDANLDLVLAAANSRVSQLSTSASVGAADAVILGTAYYALSNAKDAAIAKYGRLFQWFERQLASSAANSVLPAYKENVVRVLVREEPTIDNRKVRADIEFSFDPKETVLPKEGAQNVLITSALPYVNNVPHLGNIIGSTLSADAFARYSRVRGRNTLYICGTDEYGTTTETKALEEGISCQELCDKYSALHQQVYEWFGLSFNHFGRTSTAKQTEIVQATFEKCHANGFVSEAELTQLFCETCSRFLADRFVEGTCPSCGYDDARGDQCDKCGKLLNANELIEPRCKLDGNRPVLRDSRHLFLDLDLLQPRCEEFVKKSYEAGQWSSNGLTITKNWLREGLRPRCITRDLKWGVPVPLRGFEDKVFYVWFDACIGYPSITANYTSEWERWWKNPDNVKLYQFMGKDNVPFHTVVFPSTQLASAEPWTMLHHISTCEYLNYETGKFSKSRGVGVFGNNAQDTGVPADVWRYFLLANRPEKSDTIFTWADFVSRNNNELLNNVGNLCNRVVKFLDKNTNYAGIVPAADAALIAPGADTTDRRLIDDVNVLLAEYVQNMDAVHIKAGLRSAMEISARGNLYLQDSRLDNTLFSESRAQCDTVIAVATNLIYLLSALLHPFMPATSASIARQLNAPERLLTETFELELQPGHVIGKPEYLFMSIDEKKAEEWRAKYGGKQEASSDKDKKDKKDKKKSMAQKKAGNQDQQQPAN</sequence>
<dbReference type="InterPro" id="IPR014729">
    <property type="entry name" value="Rossmann-like_a/b/a_fold"/>
</dbReference>
<dbReference type="AlphaFoldDB" id="A0A9W7XQS5"/>
<evidence type="ECO:0000259" key="15">
    <source>
        <dbReference type="Pfam" id="PF19303"/>
    </source>
</evidence>
<dbReference type="GO" id="GO:0005524">
    <property type="term" value="F:ATP binding"/>
    <property type="evidence" value="ECO:0007669"/>
    <property type="project" value="UniProtKB-KW"/>
</dbReference>
<feature type="compositionally biased region" description="Polar residues" evidence="13">
    <location>
        <begin position="805"/>
        <end position="815"/>
    </location>
</feature>
<dbReference type="Gene3D" id="3.40.50.620">
    <property type="entry name" value="HUPs"/>
    <property type="match status" value="1"/>
</dbReference>
<dbReference type="Gene3D" id="1.20.1050.10">
    <property type="match status" value="1"/>
</dbReference>
<feature type="domain" description="Methionyl-tRNA synthetase anticodon-binding" evidence="15">
    <location>
        <begin position="643"/>
        <end position="782"/>
    </location>
</feature>
<keyword evidence="6 12" id="KW-0547">Nucleotide-binding</keyword>
<dbReference type="GO" id="GO:0004825">
    <property type="term" value="F:methionine-tRNA ligase activity"/>
    <property type="evidence" value="ECO:0007669"/>
    <property type="project" value="UniProtKB-EC"/>
</dbReference>
<keyword evidence="17" id="KW-1185">Reference proteome</keyword>
<dbReference type="FunFam" id="1.10.730.10:FF:000037">
    <property type="entry name" value="Methionyl-tRNA synthetase"/>
    <property type="match status" value="1"/>
</dbReference>
<dbReference type="GO" id="GO:0006431">
    <property type="term" value="P:methionyl-tRNA aminoacylation"/>
    <property type="evidence" value="ECO:0007669"/>
    <property type="project" value="InterPro"/>
</dbReference>
<dbReference type="EMBL" id="JANBOH010000035">
    <property type="protein sequence ID" value="KAJ1647250.1"/>
    <property type="molecule type" value="Genomic_DNA"/>
</dbReference>
<feature type="domain" description="Methionyl/Leucyl tRNA synthetase" evidence="14">
    <location>
        <begin position="223"/>
        <end position="614"/>
    </location>
</feature>
<dbReference type="GO" id="GO:0005829">
    <property type="term" value="C:cytosol"/>
    <property type="evidence" value="ECO:0007669"/>
    <property type="project" value="TreeGrafter"/>
</dbReference>
<feature type="region of interest" description="Disordered" evidence="13">
    <location>
        <begin position="775"/>
        <end position="815"/>
    </location>
</feature>
<dbReference type="PANTHER" id="PTHR45765:SF1">
    <property type="entry name" value="METHIONINE--TRNA LIGASE, CYTOPLASMIC"/>
    <property type="match status" value="1"/>
</dbReference>
<dbReference type="GO" id="GO:0036464">
    <property type="term" value="C:cytoplasmic ribonucleoprotein granule"/>
    <property type="evidence" value="ECO:0007669"/>
    <property type="project" value="UniProtKB-ARBA"/>
</dbReference>
<dbReference type="PANTHER" id="PTHR45765">
    <property type="entry name" value="METHIONINE--TRNA LIGASE"/>
    <property type="match status" value="1"/>
</dbReference>
<evidence type="ECO:0000313" key="17">
    <source>
        <dbReference type="Proteomes" id="UP001145021"/>
    </source>
</evidence>
<proteinExistence type="inferred from homology"/>
<dbReference type="GO" id="GO:0017101">
    <property type="term" value="C:aminoacyl-tRNA synthetase multienzyme complex"/>
    <property type="evidence" value="ECO:0007669"/>
    <property type="project" value="TreeGrafter"/>
</dbReference>
<dbReference type="FunFam" id="2.20.28.20:FF:000001">
    <property type="entry name" value="Methionine--tRNA ligase"/>
    <property type="match status" value="1"/>
</dbReference>
<keyword evidence="5 12" id="KW-0436">Ligase</keyword>
<dbReference type="NCBIfam" id="TIGR00398">
    <property type="entry name" value="metG"/>
    <property type="match status" value="1"/>
</dbReference>
<comment type="subcellular location">
    <subcellularLocation>
        <location evidence="1">Cytoplasm</location>
    </subcellularLocation>
</comment>
<evidence type="ECO:0000256" key="7">
    <source>
        <dbReference type="ARBA" id="ARBA00022840"/>
    </source>
</evidence>
<evidence type="ECO:0000256" key="12">
    <source>
        <dbReference type="RuleBase" id="RU363039"/>
    </source>
</evidence>
<keyword evidence="8 12" id="KW-0648">Protein biosynthesis</keyword>
<accession>A0A9W7XQS5</accession>
<reference evidence="16" key="1">
    <citation type="submission" date="2022-07" db="EMBL/GenBank/DDBJ databases">
        <title>Phylogenomic reconstructions and comparative analyses of Kickxellomycotina fungi.</title>
        <authorList>
            <person name="Reynolds N.K."/>
            <person name="Stajich J.E."/>
            <person name="Barry K."/>
            <person name="Grigoriev I.V."/>
            <person name="Crous P."/>
            <person name="Smith M.E."/>
        </authorList>
    </citation>
    <scope>NUCLEOTIDE SEQUENCE</scope>
    <source>
        <strain evidence="16">NBRC 105413</strain>
    </source>
</reference>
<dbReference type="CDD" id="cd00814">
    <property type="entry name" value="MetRS_core"/>
    <property type="match status" value="1"/>
</dbReference>
<keyword evidence="7 12" id="KW-0067">ATP-binding</keyword>
<dbReference type="SUPFAM" id="SSF52374">
    <property type="entry name" value="Nucleotidylyl transferase"/>
    <property type="match status" value="1"/>
</dbReference>
<evidence type="ECO:0000256" key="13">
    <source>
        <dbReference type="SAM" id="MobiDB-lite"/>
    </source>
</evidence>
<dbReference type="Gene3D" id="1.10.730.10">
    <property type="entry name" value="Isoleucyl-tRNA Synthetase, Domain 1"/>
    <property type="match status" value="1"/>
</dbReference>
<name>A0A9W7XQS5_9FUNG</name>
<dbReference type="InterPro" id="IPR015413">
    <property type="entry name" value="Methionyl/Leucyl_tRNA_Synth"/>
</dbReference>
<evidence type="ECO:0000256" key="9">
    <source>
        <dbReference type="ARBA" id="ARBA00023146"/>
    </source>
</evidence>
<keyword evidence="4" id="KW-0963">Cytoplasm</keyword>
<evidence type="ECO:0000313" key="16">
    <source>
        <dbReference type="EMBL" id="KAJ1647250.1"/>
    </source>
</evidence>
<dbReference type="InterPro" id="IPR033911">
    <property type="entry name" value="MetRS_core"/>
</dbReference>
<dbReference type="PRINTS" id="PR01041">
    <property type="entry name" value="TRNASYNTHMET"/>
</dbReference>
<dbReference type="InterPro" id="IPR014758">
    <property type="entry name" value="Met-tRNA_synth"/>
</dbReference>
<dbReference type="InterPro" id="IPR001412">
    <property type="entry name" value="aa-tRNA-synth_I_CS"/>
</dbReference>
<evidence type="ECO:0000256" key="4">
    <source>
        <dbReference type="ARBA" id="ARBA00022490"/>
    </source>
</evidence>
<evidence type="ECO:0000256" key="1">
    <source>
        <dbReference type="ARBA" id="ARBA00004496"/>
    </source>
</evidence>
<dbReference type="Gene3D" id="2.20.28.20">
    <property type="entry name" value="Methionyl-tRNA synthetase, Zn-domain"/>
    <property type="match status" value="1"/>
</dbReference>
<gene>
    <name evidence="16" type="primary">MES1</name>
    <name evidence="16" type="ORF">LPJ64_001363</name>
</gene>
<evidence type="ECO:0000256" key="10">
    <source>
        <dbReference type="ARBA" id="ARBA00030904"/>
    </source>
</evidence>
<evidence type="ECO:0000256" key="5">
    <source>
        <dbReference type="ARBA" id="ARBA00022598"/>
    </source>
</evidence>
<evidence type="ECO:0000256" key="6">
    <source>
        <dbReference type="ARBA" id="ARBA00022741"/>
    </source>
</evidence>
<dbReference type="CDD" id="cd07957">
    <property type="entry name" value="Anticodon_Ia_Met"/>
    <property type="match status" value="1"/>
</dbReference>
<dbReference type="InterPro" id="IPR023458">
    <property type="entry name" value="Met-tRNA_ligase_1"/>
</dbReference>
<evidence type="ECO:0000256" key="11">
    <source>
        <dbReference type="ARBA" id="ARBA00047364"/>
    </source>
</evidence>
<keyword evidence="9 12" id="KW-0030">Aminoacyl-tRNA synthetase</keyword>